<dbReference type="GO" id="GO:0003677">
    <property type="term" value="F:DNA binding"/>
    <property type="evidence" value="ECO:0007669"/>
    <property type="project" value="InterPro"/>
</dbReference>
<keyword evidence="1" id="KW-0547">Nucleotide-binding</keyword>
<dbReference type="Proteomes" id="UP000198937">
    <property type="component" value="Unassembled WGS sequence"/>
</dbReference>
<dbReference type="InterPro" id="IPR027417">
    <property type="entry name" value="P-loop_NTPase"/>
</dbReference>
<evidence type="ECO:0000313" key="4">
    <source>
        <dbReference type="EMBL" id="SCL52630.1"/>
    </source>
</evidence>
<dbReference type="RefSeq" id="WP_091435937.1">
    <property type="nucleotide sequence ID" value="NZ_BMMJ01000004.1"/>
</dbReference>
<dbReference type="InterPro" id="IPR000792">
    <property type="entry name" value="Tscrpt_reg_LuxR_C"/>
</dbReference>
<dbReference type="OrthoDB" id="4500249at2"/>
<feature type="domain" description="HTH luxR-type" evidence="3">
    <location>
        <begin position="898"/>
        <end position="963"/>
    </location>
</feature>
<dbReference type="PROSITE" id="PS00622">
    <property type="entry name" value="HTH_LUXR_1"/>
    <property type="match status" value="1"/>
</dbReference>
<dbReference type="InterPro" id="IPR011990">
    <property type="entry name" value="TPR-like_helical_dom_sf"/>
</dbReference>
<dbReference type="PANTHER" id="PTHR16305:SF35">
    <property type="entry name" value="TRANSCRIPTIONAL ACTIVATOR DOMAIN"/>
    <property type="match status" value="1"/>
</dbReference>
<reference evidence="4 5" key="1">
    <citation type="submission" date="2016-06" db="EMBL/GenBank/DDBJ databases">
        <authorList>
            <person name="Kjaerup R.B."/>
            <person name="Dalgaard T.S."/>
            <person name="Juul-Madsen H.R."/>
        </authorList>
    </citation>
    <scope>NUCLEOTIDE SEQUENCE [LARGE SCALE GENOMIC DNA]</scope>
    <source>
        <strain evidence="4 5">DSM 45577</strain>
    </source>
</reference>
<dbReference type="PRINTS" id="PR00038">
    <property type="entry name" value="HTHLUXR"/>
</dbReference>
<evidence type="ECO:0000259" key="3">
    <source>
        <dbReference type="PROSITE" id="PS50043"/>
    </source>
</evidence>
<dbReference type="Pfam" id="PF13191">
    <property type="entry name" value="AAA_16"/>
    <property type="match status" value="1"/>
</dbReference>
<organism evidence="4 5">
    <name type="scientific">Micromonospora yangpuensis</name>
    <dbReference type="NCBI Taxonomy" id="683228"/>
    <lineage>
        <taxon>Bacteria</taxon>
        <taxon>Bacillati</taxon>
        <taxon>Actinomycetota</taxon>
        <taxon>Actinomycetes</taxon>
        <taxon>Micromonosporales</taxon>
        <taxon>Micromonosporaceae</taxon>
        <taxon>Micromonospora</taxon>
    </lineage>
</organism>
<accession>A0A1C6UEW8</accession>
<protein>
    <submittedName>
        <fullName evidence="4">Regulatory protein, luxR family</fullName>
    </submittedName>
</protein>
<sequence length="966" mass="101673">MLDTLQATTPRTVTGRRPERGLVGRDAEYATLVGAMDLAVAGTGQLVEVTGDPGIGKSRLLTELTAVARRRGMATVTVVATGGLAALARAFADHIETAAAPAGTGMRREHRAHLATLLRVPAHQGTGPAEFGGPDELTVRRQVTAVRALLTALATPQGLVVVLDDLHRADPTLVTMLRHLVGRPPRAALLLAFAYRGRQAPLALSSALREASGLIRLPLGPLAPVASAEFVPTSGPPRWRRALLAAGTGNPLYLRALTASARPGPAGMDGVELDPLPAAVLAPLLAELDALSPPARLAAQAAAVLGGCFEPNPVAFVADLAYRSRYPVFDELSRYDIVRPTAGTGEFVFRHQVLRHAVYQSTEPGWRLGAHARAAQVLRRRHAPAELLAPHLVRVAVPGDLHAAEILADAAAAVRDRCPEAAVGWLQAACRLVPDRPDTHDPRAELRFALGLALDAAGHPDAARDTLQEALLAGSRMTPGRLAAVAVCARLERQLGHRAQGRAMLRRELDGPAAPQQGYRAALLIELAGHDLLDGALAEARAGAGAARALAAPQSDARPMAAAASGLQALAYCLGADVTAATTHLTVAAGLLDGLLDQEVAARLEASVWVGWSELVMERPWDALRHVTRALRAGHGSGRHAQLTWLLGAQVVALRGLGRLAEAGATATEAVELATASGDTALRVFAETLRSWVAVWTGEVVEQRPAPRSTADLSAIGWFGIVCRVMHAEVRASGDDPDDRGNLTGPADLPTADPWSRITLLEHQARAALEAGRVDLADSWGLAAQTAADRLGLPGRSALARLARAHALTVQDPLAAVTAASTAATELAAAGLAVDARRATVVAAQALAATGQTESALRELSSAQQYFEQCGALRLARETGRLRVRLATRTRHGGRRQEVSGPQSLTAREEQVAGLVGDGLTNREIARRLDVKEKTVEMHLTRVFAKLGVTNRVGVVRMVLYRASQD</sequence>
<keyword evidence="2" id="KW-0067">ATP-binding</keyword>
<dbReference type="SUPFAM" id="SSF52540">
    <property type="entry name" value="P-loop containing nucleoside triphosphate hydrolases"/>
    <property type="match status" value="1"/>
</dbReference>
<dbReference type="AlphaFoldDB" id="A0A1C6UEW8"/>
<dbReference type="Pfam" id="PF00196">
    <property type="entry name" value="GerE"/>
    <property type="match status" value="1"/>
</dbReference>
<evidence type="ECO:0000256" key="1">
    <source>
        <dbReference type="ARBA" id="ARBA00022741"/>
    </source>
</evidence>
<dbReference type="Gene3D" id="1.10.10.10">
    <property type="entry name" value="Winged helix-like DNA-binding domain superfamily/Winged helix DNA-binding domain"/>
    <property type="match status" value="1"/>
</dbReference>
<proteinExistence type="predicted"/>
<dbReference type="EMBL" id="FMIA01000002">
    <property type="protein sequence ID" value="SCL52630.1"/>
    <property type="molecule type" value="Genomic_DNA"/>
</dbReference>
<name>A0A1C6UEW8_9ACTN</name>
<dbReference type="SMART" id="SM00421">
    <property type="entry name" value="HTH_LUXR"/>
    <property type="match status" value="1"/>
</dbReference>
<dbReference type="GO" id="GO:0006355">
    <property type="term" value="P:regulation of DNA-templated transcription"/>
    <property type="evidence" value="ECO:0007669"/>
    <property type="project" value="InterPro"/>
</dbReference>
<dbReference type="GO" id="GO:0005524">
    <property type="term" value="F:ATP binding"/>
    <property type="evidence" value="ECO:0007669"/>
    <property type="project" value="UniProtKB-KW"/>
</dbReference>
<dbReference type="SUPFAM" id="SSF46894">
    <property type="entry name" value="C-terminal effector domain of the bipartite response regulators"/>
    <property type="match status" value="1"/>
</dbReference>
<dbReference type="Gene3D" id="1.25.40.10">
    <property type="entry name" value="Tetratricopeptide repeat domain"/>
    <property type="match status" value="1"/>
</dbReference>
<dbReference type="PROSITE" id="PS50043">
    <property type="entry name" value="HTH_LUXR_2"/>
    <property type="match status" value="1"/>
</dbReference>
<evidence type="ECO:0000256" key="2">
    <source>
        <dbReference type="ARBA" id="ARBA00022840"/>
    </source>
</evidence>
<gene>
    <name evidence="4" type="ORF">GA0070617_2135</name>
</gene>
<dbReference type="PANTHER" id="PTHR16305">
    <property type="entry name" value="TESTICULAR SOLUBLE ADENYLYL CYCLASE"/>
    <property type="match status" value="1"/>
</dbReference>
<dbReference type="InterPro" id="IPR016032">
    <property type="entry name" value="Sig_transdc_resp-reg_C-effctor"/>
</dbReference>
<dbReference type="GO" id="GO:0005737">
    <property type="term" value="C:cytoplasm"/>
    <property type="evidence" value="ECO:0007669"/>
    <property type="project" value="TreeGrafter"/>
</dbReference>
<dbReference type="InterPro" id="IPR036388">
    <property type="entry name" value="WH-like_DNA-bd_sf"/>
</dbReference>
<dbReference type="CDD" id="cd06170">
    <property type="entry name" value="LuxR_C_like"/>
    <property type="match status" value="1"/>
</dbReference>
<dbReference type="InterPro" id="IPR041664">
    <property type="entry name" value="AAA_16"/>
</dbReference>
<dbReference type="STRING" id="683228.GA0070617_2135"/>
<evidence type="ECO:0000313" key="5">
    <source>
        <dbReference type="Proteomes" id="UP000198937"/>
    </source>
</evidence>
<keyword evidence="5" id="KW-1185">Reference proteome</keyword>
<dbReference type="GO" id="GO:0004016">
    <property type="term" value="F:adenylate cyclase activity"/>
    <property type="evidence" value="ECO:0007669"/>
    <property type="project" value="TreeGrafter"/>
</dbReference>
<dbReference type="SUPFAM" id="SSF48452">
    <property type="entry name" value="TPR-like"/>
    <property type="match status" value="1"/>
</dbReference>